<organism evidence="1 2">
    <name type="scientific">Stylosanthes scabra</name>
    <dbReference type="NCBI Taxonomy" id="79078"/>
    <lineage>
        <taxon>Eukaryota</taxon>
        <taxon>Viridiplantae</taxon>
        <taxon>Streptophyta</taxon>
        <taxon>Embryophyta</taxon>
        <taxon>Tracheophyta</taxon>
        <taxon>Spermatophyta</taxon>
        <taxon>Magnoliopsida</taxon>
        <taxon>eudicotyledons</taxon>
        <taxon>Gunneridae</taxon>
        <taxon>Pentapetalae</taxon>
        <taxon>rosids</taxon>
        <taxon>fabids</taxon>
        <taxon>Fabales</taxon>
        <taxon>Fabaceae</taxon>
        <taxon>Papilionoideae</taxon>
        <taxon>50 kb inversion clade</taxon>
        <taxon>dalbergioids sensu lato</taxon>
        <taxon>Dalbergieae</taxon>
        <taxon>Pterocarpus clade</taxon>
        <taxon>Stylosanthes</taxon>
    </lineage>
</organism>
<protein>
    <submittedName>
        <fullName evidence="1">Uncharacterized protein</fullName>
    </submittedName>
</protein>
<keyword evidence="2" id="KW-1185">Reference proteome</keyword>
<accession>A0ABU6XRX3</accession>
<proteinExistence type="predicted"/>
<name>A0ABU6XRX3_9FABA</name>
<evidence type="ECO:0000313" key="1">
    <source>
        <dbReference type="EMBL" id="MED6201317.1"/>
    </source>
</evidence>
<dbReference type="EMBL" id="JASCZI010213467">
    <property type="protein sequence ID" value="MED6201317.1"/>
    <property type="molecule type" value="Genomic_DNA"/>
</dbReference>
<dbReference type="Proteomes" id="UP001341840">
    <property type="component" value="Unassembled WGS sequence"/>
</dbReference>
<evidence type="ECO:0000313" key="2">
    <source>
        <dbReference type="Proteomes" id="UP001341840"/>
    </source>
</evidence>
<reference evidence="1 2" key="1">
    <citation type="journal article" date="2023" name="Plants (Basel)">
        <title>Bridging the Gap: Combining Genomics and Transcriptomics Approaches to Understand Stylosanthes scabra, an Orphan Legume from the Brazilian Caatinga.</title>
        <authorList>
            <person name="Ferreira-Neto J.R.C."/>
            <person name="da Silva M.D."/>
            <person name="Binneck E."/>
            <person name="de Melo N.F."/>
            <person name="da Silva R.H."/>
            <person name="de Melo A.L.T.M."/>
            <person name="Pandolfi V."/>
            <person name="Bustamante F.O."/>
            <person name="Brasileiro-Vidal A.C."/>
            <person name="Benko-Iseppon A.M."/>
        </authorList>
    </citation>
    <scope>NUCLEOTIDE SEQUENCE [LARGE SCALE GENOMIC DNA]</scope>
    <source>
        <tissue evidence="1">Leaves</tissue>
    </source>
</reference>
<gene>
    <name evidence="1" type="ORF">PIB30_093696</name>
</gene>
<comment type="caution">
    <text evidence="1">The sequence shown here is derived from an EMBL/GenBank/DDBJ whole genome shotgun (WGS) entry which is preliminary data.</text>
</comment>
<sequence length="232" mass="26495">MLEERSVVEKGLVWRVGSGTQIKIFEDPWLQPPYPYQISPVLFPEAAQHSIFWDISSVTSQAAGTILSTLASKDANSFVGPSHSPSLMGLLLMRHKPIKMRHARERYPHPYKACFVLLSNRCGTLPKVRIPMEAPFPYRRFLFQVLADYLSLPKDHLSYLVFGSSPSLTKGSYLQFFTHQSFSRTFGPVGTLEFLNKYVVSQRRWSFVQNAFLWSFTPTSEKAGHQFEDPIC</sequence>